<comment type="caution">
    <text evidence="5">The sequence shown here is derived from an EMBL/GenBank/DDBJ whole genome shotgun (WGS) entry which is preliminary data.</text>
</comment>
<dbReference type="PRINTS" id="PR00133">
    <property type="entry name" value="GLHYDRLASE3"/>
</dbReference>
<name>A0A7W4WEE0_9GAMM</name>
<dbReference type="Gene3D" id="3.40.50.1700">
    <property type="entry name" value="Glycoside hydrolase family 3 C-terminal domain"/>
    <property type="match status" value="1"/>
</dbReference>
<dbReference type="PANTHER" id="PTHR30620:SF77">
    <property type="entry name" value="LYSOSOMAL BETA GLUCOSIDASE-LIKE"/>
    <property type="match status" value="1"/>
</dbReference>
<dbReference type="EC" id="3.2.1.21" evidence="5"/>
<keyword evidence="5" id="KW-0326">Glycosidase</keyword>
<dbReference type="Gene3D" id="3.20.20.300">
    <property type="entry name" value="Glycoside hydrolase, family 3, N-terminal domain"/>
    <property type="match status" value="1"/>
</dbReference>
<dbReference type="InterPro" id="IPR036881">
    <property type="entry name" value="Glyco_hydro_3_C_sf"/>
</dbReference>
<feature type="domain" description="Glycoside hydrolase family 3 C-terminal" evidence="3">
    <location>
        <begin position="432"/>
        <end position="643"/>
    </location>
</feature>
<evidence type="ECO:0000259" key="4">
    <source>
        <dbReference type="Pfam" id="PF18559"/>
    </source>
</evidence>
<evidence type="ECO:0000259" key="2">
    <source>
        <dbReference type="Pfam" id="PF00933"/>
    </source>
</evidence>
<gene>
    <name evidence="5" type="ORF">FHS09_002860</name>
</gene>
<sequence>MTMNRLWSACAGLLLAAGLGGCGEKPAQEMRLAQGQAPVPWPKIASRAARDEALEQRIEALLARMTAEHKVGQLIQAELKEVTPEDVKNYHLGAILNGGGAFPGNNKYAEVEDWVALADTFYHASMDTGDGGLPIPVIWGTDAVHGHNNVVGATLFPHNIGLGATRNPQLVREITRATAREVAATGIDWNFSPTLAVARDIRWGRSYEAYSEDPQLVARFGAAAVEGLQGAAKSEDFLRAGHIIATAKHFIADGGTLDGVDRGDAAISEQELLEIHAPGYFAAIEAGVQTVMASFSSWQGEKLHGHRYLLTEVLKNKMGFDGFVVGDWNGHEFVSGCSRVSCPQSINAGLDMFMAPDASWKQLYANTLAQVKSGEIPRARLDDAVRRILRVKLRAGLFEAGPPSARPLAGDRSVVGAQEHRAIARRAVRESLVLLKNNGELLPLARNSRVLVAGDGAHNIGKQSGGWSISWQGTGNSNSDFPGATSIYQGIAATVQSAGGHAALSEDGSFEDDPDTAPDVAIVVFGEDPYAEMQGDIPNLAYDSEADLQLLRQLKAQSIPVVSLFISGRPLWVNREINASDAFVAIWQPGTEGGGVADVLFRDLEGGIQYDFVGRLPFTWPKDTQPLAAGGEALFTLGHGLGYADEGALAQLPEESGLTPRDTAQQLDIFDGRPLDPWSLEIADAQNNRLAVTSSVAKLNGISVRAVDRDMQEDSRRLQWRTPGSAGFYANRRTDLSGYLQKRGALVFDIKVDRPPAGRVQLGINCGTDCGATQPINELLKNAEPGQWRTISVALQCLAAEGAQLDMVLSPFYLSSDGELDISLHHIRVVENIDADISCG</sequence>
<dbReference type="Gene3D" id="2.60.120.430">
    <property type="entry name" value="Galactose-binding lectin"/>
    <property type="match status" value="1"/>
</dbReference>
<dbReference type="Pfam" id="PF18559">
    <property type="entry name" value="Exop_C"/>
    <property type="match status" value="1"/>
</dbReference>
<dbReference type="PANTHER" id="PTHR30620">
    <property type="entry name" value="PERIPLASMIC BETA-GLUCOSIDASE-RELATED"/>
    <property type="match status" value="1"/>
</dbReference>
<dbReference type="PROSITE" id="PS51257">
    <property type="entry name" value="PROKAR_LIPOPROTEIN"/>
    <property type="match status" value="1"/>
</dbReference>
<dbReference type="Pfam" id="PF00933">
    <property type="entry name" value="Glyco_hydro_3"/>
    <property type="match status" value="1"/>
</dbReference>
<organism evidence="5 6">
    <name type="scientific">Microbulbifer rhizosphaerae</name>
    <dbReference type="NCBI Taxonomy" id="1562603"/>
    <lineage>
        <taxon>Bacteria</taxon>
        <taxon>Pseudomonadati</taxon>
        <taxon>Pseudomonadota</taxon>
        <taxon>Gammaproteobacteria</taxon>
        <taxon>Cellvibrionales</taxon>
        <taxon>Microbulbiferaceae</taxon>
        <taxon>Microbulbifer</taxon>
    </lineage>
</organism>
<dbReference type="GO" id="GO:0009251">
    <property type="term" value="P:glucan catabolic process"/>
    <property type="evidence" value="ECO:0007669"/>
    <property type="project" value="TreeGrafter"/>
</dbReference>
<feature type="domain" description="Glycoside hydrolase family 3 N-terminal" evidence="2">
    <location>
        <begin position="67"/>
        <end position="391"/>
    </location>
</feature>
<keyword evidence="1 5" id="KW-0378">Hydrolase</keyword>
<feature type="domain" description="ExoP galactose-binding-like" evidence="4">
    <location>
        <begin position="677"/>
        <end position="828"/>
    </location>
</feature>
<dbReference type="SUPFAM" id="SSF52279">
    <property type="entry name" value="Beta-D-glucan exohydrolase, C-terminal domain"/>
    <property type="match status" value="1"/>
</dbReference>
<dbReference type="EMBL" id="JACHWZ010000013">
    <property type="protein sequence ID" value="MBB3062016.1"/>
    <property type="molecule type" value="Genomic_DNA"/>
</dbReference>
<evidence type="ECO:0000313" key="5">
    <source>
        <dbReference type="EMBL" id="MBB3062016.1"/>
    </source>
</evidence>
<dbReference type="AlphaFoldDB" id="A0A7W4WEE0"/>
<dbReference type="GO" id="GO:0008422">
    <property type="term" value="F:beta-glucosidase activity"/>
    <property type="evidence" value="ECO:0007669"/>
    <property type="project" value="UniProtKB-EC"/>
</dbReference>
<dbReference type="SUPFAM" id="SSF51445">
    <property type="entry name" value="(Trans)glycosidases"/>
    <property type="match status" value="1"/>
</dbReference>
<accession>A0A7W4WEE0</accession>
<dbReference type="Proteomes" id="UP000535937">
    <property type="component" value="Unassembled WGS sequence"/>
</dbReference>
<protein>
    <submittedName>
        <fullName evidence="5">Beta-glucosidase</fullName>
        <ecNumber evidence="5">3.2.1.21</ecNumber>
    </submittedName>
</protein>
<dbReference type="InterPro" id="IPR041443">
    <property type="entry name" value="Exop_C"/>
</dbReference>
<dbReference type="InterPro" id="IPR017853">
    <property type="entry name" value="GH"/>
</dbReference>
<dbReference type="InterPro" id="IPR002772">
    <property type="entry name" value="Glyco_hydro_3_C"/>
</dbReference>
<dbReference type="RefSeq" id="WP_183460940.1">
    <property type="nucleotide sequence ID" value="NZ_JACHWZ010000013.1"/>
</dbReference>
<dbReference type="InterPro" id="IPR001764">
    <property type="entry name" value="Glyco_hydro_3_N"/>
</dbReference>
<dbReference type="Pfam" id="PF01915">
    <property type="entry name" value="Glyco_hydro_3_C"/>
    <property type="match status" value="1"/>
</dbReference>
<evidence type="ECO:0000259" key="3">
    <source>
        <dbReference type="Pfam" id="PF01915"/>
    </source>
</evidence>
<keyword evidence="6" id="KW-1185">Reference proteome</keyword>
<evidence type="ECO:0000256" key="1">
    <source>
        <dbReference type="ARBA" id="ARBA00022801"/>
    </source>
</evidence>
<dbReference type="InterPro" id="IPR036962">
    <property type="entry name" value="Glyco_hydro_3_N_sf"/>
</dbReference>
<dbReference type="InterPro" id="IPR051915">
    <property type="entry name" value="Cellulose_Degrad_GH3"/>
</dbReference>
<reference evidence="5 6" key="1">
    <citation type="submission" date="2020-08" db="EMBL/GenBank/DDBJ databases">
        <title>Genomic Encyclopedia of Type Strains, Phase III (KMG-III): the genomes of soil and plant-associated and newly described type strains.</title>
        <authorList>
            <person name="Whitman W."/>
        </authorList>
    </citation>
    <scope>NUCLEOTIDE SEQUENCE [LARGE SCALE GENOMIC DNA]</scope>
    <source>
        <strain evidence="5 6">CECT 8799</strain>
    </source>
</reference>
<evidence type="ECO:0000313" key="6">
    <source>
        <dbReference type="Proteomes" id="UP000535937"/>
    </source>
</evidence>
<proteinExistence type="predicted"/>